<feature type="non-terminal residue" evidence="1">
    <location>
        <position position="1"/>
    </location>
</feature>
<evidence type="ECO:0000313" key="1">
    <source>
        <dbReference type="EMBL" id="ORZ01766.1"/>
    </source>
</evidence>
<dbReference type="AlphaFoldDB" id="A0A1X2HS96"/>
<sequence length="74" mass="8812">NQVILVTIDYAGLSTDPDDLSLFVRDHEKIDQTHVDRLPTVYKVERYTRHQLLNDENCRKKFHCRSKSVQRSLR</sequence>
<comment type="caution">
    <text evidence="1">The sequence shown here is derived from an EMBL/GenBank/DDBJ whole genome shotgun (WGS) entry which is preliminary data.</text>
</comment>
<organism evidence="1 2">
    <name type="scientific">Syncephalastrum racemosum</name>
    <name type="common">Filamentous fungus</name>
    <dbReference type="NCBI Taxonomy" id="13706"/>
    <lineage>
        <taxon>Eukaryota</taxon>
        <taxon>Fungi</taxon>
        <taxon>Fungi incertae sedis</taxon>
        <taxon>Mucoromycota</taxon>
        <taxon>Mucoromycotina</taxon>
        <taxon>Mucoromycetes</taxon>
        <taxon>Mucorales</taxon>
        <taxon>Syncephalastraceae</taxon>
        <taxon>Syncephalastrum</taxon>
    </lineage>
</organism>
<name>A0A1X2HS96_SYNRA</name>
<protein>
    <submittedName>
        <fullName evidence="1">Uncharacterized protein</fullName>
    </submittedName>
</protein>
<evidence type="ECO:0000313" key="2">
    <source>
        <dbReference type="Proteomes" id="UP000242180"/>
    </source>
</evidence>
<accession>A0A1X2HS96</accession>
<dbReference type="OMA" id="NTENVCL"/>
<keyword evidence="2" id="KW-1185">Reference proteome</keyword>
<dbReference type="OrthoDB" id="2275636at2759"/>
<proteinExistence type="predicted"/>
<dbReference type="InParanoid" id="A0A1X2HS96"/>
<dbReference type="EMBL" id="MCGN01000002">
    <property type="protein sequence ID" value="ORZ01766.1"/>
    <property type="molecule type" value="Genomic_DNA"/>
</dbReference>
<reference evidence="1 2" key="1">
    <citation type="submission" date="2016-07" db="EMBL/GenBank/DDBJ databases">
        <title>Pervasive Adenine N6-methylation of Active Genes in Fungi.</title>
        <authorList>
            <consortium name="DOE Joint Genome Institute"/>
            <person name="Mondo S.J."/>
            <person name="Dannebaum R.O."/>
            <person name="Kuo R.C."/>
            <person name="Labutti K."/>
            <person name="Haridas S."/>
            <person name="Kuo A."/>
            <person name="Salamov A."/>
            <person name="Ahrendt S.R."/>
            <person name="Lipzen A."/>
            <person name="Sullivan W."/>
            <person name="Andreopoulos W.B."/>
            <person name="Clum A."/>
            <person name="Lindquist E."/>
            <person name="Daum C."/>
            <person name="Ramamoorthy G.K."/>
            <person name="Gryganskyi A."/>
            <person name="Culley D."/>
            <person name="Magnuson J.K."/>
            <person name="James T.Y."/>
            <person name="O'Malley M.A."/>
            <person name="Stajich J.E."/>
            <person name="Spatafora J.W."/>
            <person name="Visel A."/>
            <person name="Grigoriev I.V."/>
        </authorList>
    </citation>
    <scope>NUCLEOTIDE SEQUENCE [LARGE SCALE GENOMIC DNA]</scope>
    <source>
        <strain evidence="1 2">NRRL 2496</strain>
    </source>
</reference>
<gene>
    <name evidence="1" type="ORF">BCR43DRAFT_434141</name>
</gene>
<dbReference type="Proteomes" id="UP000242180">
    <property type="component" value="Unassembled WGS sequence"/>
</dbReference>